<proteinExistence type="predicted"/>
<feature type="transmembrane region" description="Helical" evidence="1">
    <location>
        <begin position="9"/>
        <end position="27"/>
    </location>
</feature>
<accession>A0ABU5DVX2</accession>
<dbReference type="Pfam" id="PF19700">
    <property type="entry name" value="DUF6198"/>
    <property type="match status" value="1"/>
</dbReference>
<keyword evidence="1" id="KW-0472">Membrane</keyword>
<feature type="transmembrane region" description="Helical" evidence="1">
    <location>
        <begin position="156"/>
        <end position="180"/>
    </location>
</feature>
<keyword evidence="1" id="KW-1133">Transmembrane helix</keyword>
<dbReference type="PANTHER" id="PTHR40078">
    <property type="entry name" value="INTEGRAL MEMBRANE PROTEIN-RELATED"/>
    <property type="match status" value="1"/>
</dbReference>
<dbReference type="EMBL" id="JAXCLX010000001">
    <property type="protein sequence ID" value="MDY0871466.1"/>
    <property type="molecule type" value="Genomic_DNA"/>
</dbReference>
<evidence type="ECO:0000256" key="1">
    <source>
        <dbReference type="SAM" id="Phobius"/>
    </source>
</evidence>
<reference evidence="2 3" key="1">
    <citation type="journal article" date="2013" name="Antonie Van Leeuwenhoek">
        <title>Dongia rigui sp. nov., isolated from freshwater of a large wetland in Korea.</title>
        <authorList>
            <person name="Baik K.S."/>
            <person name="Hwang Y.M."/>
            <person name="Choi J.S."/>
            <person name="Kwon J."/>
            <person name="Seong C.N."/>
        </authorList>
    </citation>
    <scope>NUCLEOTIDE SEQUENCE [LARGE SCALE GENOMIC DNA]</scope>
    <source>
        <strain evidence="2 3">04SU4-P</strain>
    </source>
</reference>
<evidence type="ECO:0008006" key="4">
    <source>
        <dbReference type="Google" id="ProtNLM"/>
    </source>
</evidence>
<dbReference type="PANTHER" id="PTHR40078:SF1">
    <property type="entry name" value="INTEGRAL MEMBRANE PROTEIN"/>
    <property type="match status" value="1"/>
</dbReference>
<gene>
    <name evidence="2" type="ORF">SMD31_06015</name>
</gene>
<feature type="transmembrane region" description="Helical" evidence="1">
    <location>
        <begin position="101"/>
        <end position="123"/>
    </location>
</feature>
<dbReference type="InterPro" id="IPR038750">
    <property type="entry name" value="YczE/YyaS-like"/>
</dbReference>
<keyword evidence="3" id="KW-1185">Reference proteome</keyword>
<feature type="transmembrane region" description="Helical" evidence="1">
    <location>
        <begin position="74"/>
        <end position="95"/>
    </location>
</feature>
<organism evidence="2 3">
    <name type="scientific">Dongia rigui</name>
    <dbReference type="NCBI Taxonomy" id="940149"/>
    <lineage>
        <taxon>Bacteria</taxon>
        <taxon>Pseudomonadati</taxon>
        <taxon>Pseudomonadota</taxon>
        <taxon>Alphaproteobacteria</taxon>
        <taxon>Rhodospirillales</taxon>
        <taxon>Dongiaceae</taxon>
        <taxon>Dongia</taxon>
    </lineage>
</organism>
<evidence type="ECO:0000313" key="2">
    <source>
        <dbReference type="EMBL" id="MDY0871466.1"/>
    </source>
</evidence>
<keyword evidence="1" id="KW-0812">Transmembrane</keyword>
<evidence type="ECO:0000313" key="3">
    <source>
        <dbReference type="Proteomes" id="UP001271769"/>
    </source>
</evidence>
<comment type="caution">
    <text evidence="2">The sequence shown here is derived from an EMBL/GenBank/DDBJ whole genome shotgun (WGS) entry which is preliminary data.</text>
</comment>
<name>A0ABU5DVX2_9PROT</name>
<dbReference type="Proteomes" id="UP001271769">
    <property type="component" value="Unassembled WGS sequence"/>
</dbReference>
<dbReference type="RefSeq" id="WP_320499895.1">
    <property type="nucleotide sequence ID" value="NZ_JAXCLX010000001.1"/>
</dbReference>
<sequence length="206" mass="22031">MTDLIFKRLTPLLIGFVIWGLAVALQVRADLGLSPWDVFHQGLGHHLGIGIGWAGAVTSIGVLLLWIPLKMKPGIGTILNALVIGPSAEFFLKFVETPDNIVIRWAFMLGGIVLMALGSALYLPARLGTGPRDGVMVGLNKKFEFSIRLSRTIVEVAALIIGFFLGGTVGLGTLVIAVGLGPTVQAMLQARRWLVERVTGVPQSVL</sequence>
<protein>
    <recommendedName>
        <fullName evidence="4">Membrane protein YczE</fullName>
    </recommendedName>
</protein>
<feature type="transmembrane region" description="Helical" evidence="1">
    <location>
        <begin position="47"/>
        <end position="67"/>
    </location>
</feature>